<accession>A0A8S4QV29</accession>
<organism evidence="1 2">
    <name type="scientific">Pararge aegeria aegeria</name>
    <dbReference type="NCBI Taxonomy" id="348720"/>
    <lineage>
        <taxon>Eukaryota</taxon>
        <taxon>Metazoa</taxon>
        <taxon>Ecdysozoa</taxon>
        <taxon>Arthropoda</taxon>
        <taxon>Hexapoda</taxon>
        <taxon>Insecta</taxon>
        <taxon>Pterygota</taxon>
        <taxon>Neoptera</taxon>
        <taxon>Endopterygota</taxon>
        <taxon>Lepidoptera</taxon>
        <taxon>Glossata</taxon>
        <taxon>Ditrysia</taxon>
        <taxon>Papilionoidea</taxon>
        <taxon>Nymphalidae</taxon>
        <taxon>Satyrinae</taxon>
        <taxon>Satyrini</taxon>
        <taxon>Parargina</taxon>
        <taxon>Pararge</taxon>
    </lineage>
</organism>
<keyword evidence="2" id="KW-1185">Reference proteome</keyword>
<evidence type="ECO:0000313" key="1">
    <source>
        <dbReference type="EMBL" id="CAH2217265.1"/>
    </source>
</evidence>
<dbReference type="AlphaFoldDB" id="A0A8S4QV29"/>
<dbReference type="Proteomes" id="UP000838756">
    <property type="component" value="Unassembled WGS sequence"/>
</dbReference>
<name>A0A8S4QV29_9NEOP</name>
<dbReference type="EMBL" id="CAKXAJ010017914">
    <property type="protein sequence ID" value="CAH2217265.1"/>
    <property type="molecule type" value="Genomic_DNA"/>
</dbReference>
<reference evidence="1" key="1">
    <citation type="submission" date="2022-03" db="EMBL/GenBank/DDBJ databases">
        <authorList>
            <person name="Lindestad O."/>
        </authorList>
    </citation>
    <scope>NUCLEOTIDE SEQUENCE</scope>
</reference>
<proteinExistence type="predicted"/>
<gene>
    <name evidence="1" type="primary">jg3014</name>
    <name evidence="1" type="ORF">PAEG_LOCUS5181</name>
</gene>
<feature type="non-terminal residue" evidence="1">
    <location>
        <position position="37"/>
    </location>
</feature>
<comment type="caution">
    <text evidence="1">The sequence shown here is derived from an EMBL/GenBank/DDBJ whole genome shotgun (WGS) entry which is preliminary data.</text>
</comment>
<evidence type="ECO:0000313" key="2">
    <source>
        <dbReference type="Proteomes" id="UP000838756"/>
    </source>
</evidence>
<sequence length="37" mass="4085">MVLSVCESWINAKGAKGAGCKTDIWNGFVLPQVYIER</sequence>
<protein>
    <submittedName>
        <fullName evidence="1">Jg3014 protein</fullName>
    </submittedName>
</protein>